<keyword evidence="3" id="KW-0862">Zinc</keyword>
<feature type="compositionally biased region" description="Low complexity" evidence="7">
    <location>
        <begin position="34"/>
        <end position="56"/>
    </location>
</feature>
<evidence type="ECO:0000256" key="4">
    <source>
        <dbReference type="ARBA" id="ARBA00023015"/>
    </source>
</evidence>
<sequence>MVSPTFPFLGAARMGSIGGPSGTVPVGHHAMAGTPSSQSPFASSTPTAAATTFSFTYPNDPSMTGHNGLISPPGSRRTSGDDKDQRKAPATAPQRQSLPSIHEALRSDPVSPFAVQPPSNASPRGHNAYPQPVPPQSVTASGPTDPFKKSYPSESMPGSSSTPHLQHPQTSSSSTSFLSKPPQPIHAPQPPPNPPDQIPSFSNIPSSSHNSKFSLHPPNTTSTVSSPNATRPMPFPPYPATHSHSQLPSPGFDHSPHPPQSASTVPPPPPQPSTPFAYHSQFPPPYPYSQQPHQTQQPGSSQPGQQPGGATASGFPPAPPMPFAGPPRPGTETYGANIKRHLESFDFESSLNEIAEGSGQILDFAKHFGQRPPPPAPHGMPPHHRSSIALPSPTDVDTLLQKGQRVQEALMRIREFALNQQAIAEQEHEARFKGNGMFAGGAVGGAMDRYEYDVDTKGGGAGGYPPDAKKRRGRAAPPGRCHSCNRAETPEWRRGPDGARTLCNACGLHYAKLTRKMGANNKTAIGSSNLRPKSIGPSSPPQPGSHDTASPDLHPARI</sequence>
<feature type="compositionally biased region" description="Polar residues" evidence="7">
    <location>
        <begin position="217"/>
        <end position="229"/>
    </location>
</feature>
<dbReference type="Gene3D" id="3.30.50.10">
    <property type="entry name" value="Erythroid Transcription Factor GATA-1, subunit A"/>
    <property type="match status" value="1"/>
</dbReference>
<evidence type="ECO:0000256" key="3">
    <source>
        <dbReference type="ARBA" id="ARBA00022833"/>
    </source>
</evidence>
<evidence type="ECO:0000256" key="7">
    <source>
        <dbReference type="SAM" id="MobiDB-lite"/>
    </source>
</evidence>
<proteinExistence type="predicted"/>
<dbReference type="GO" id="GO:0008270">
    <property type="term" value="F:zinc ion binding"/>
    <property type="evidence" value="ECO:0007669"/>
    <property type="project" value="UniProtKB-KW"/>
</dbReference>
<keyword evidence="2 6" id="KW-0863">Zinc-finger</keyword>
<protein>
    <recommendedName>
        <fullName evidence="8">GATA-type domain-containing protein</fullName>
    </recommendedName>
</protein>
<evidence type="ECO:0000256" key="1">
    <source>
        <dbReference type="ARBA" id="ARBA00022723"/>
    </source>
</evidence>
<feature type="region of interest" description="Disordered" evidence="7">
    <location>
        <begin position="23"/>
        <end position="336"/>
    </location>
</feature>
<evidence type="ECO:0000256" key="5">
    <source>
        <dbReference type="ARBA" id="ARBA00023163"/>
    </source>
</evidence>
<name>A0A6G1GB30_9PEZI</name>
<dbReference type="Pfam" id="PF00320">
    <property type="entry name" value="GATA"/>
    <property type="match status" value="1"/>
</dbReference>
<keyword evidence="4" id="KW-0805">Transcription regulation</keyword>
<feature type="compositionally biased region" description="Polar residues" evidence="7">
    <location>
        <begin position="522"/>
        <end position="531"/>
    </location>
</feature>
<dbReference type="PANTHER" id="PTHR47172:SF24">
    <property type="entry name" value="GATA ZINC FINGER DOMAIN-CONTAINING PROTEIN 14-RELATED"/>
    <property type="match status" value="1"/>
</dbReference>
<feature type="compositionally biased region" description="Low complexity" evidence="7">
    <location>
        <begin position="198"/>
        <end position="214"/>
    </location>
</feature>
<dbReference type="GO" id="GO:0006355">
    <property type="term" value="P:regulation of DNA-templated transcription"/>
    <property type="evidence" value="ECO:0007669"/>
    <property type="project" value="InterPro"/>
</dbReference>
<evidence type="ECO:0000256" key="6">
    <source>
        <dbReference type="PROSITE-ProRule" id="PRU00094"/>
    </source>
</evidence>
<feature type="region of interest" description="Disordered" evidence="7">
    <location>
        <begin position="522"/>
        <end position="558"/>
    </location>
</feature>
<keyword evidence="1" id="KW-0479">Metal-binding</keyword>
<feature type="domain" description="GATA-type" evidence="8">
    <location>
        <begin position="480"/>
        <end position="510"/>
    </location>
</feature>
<evidence type="ECO:0000259" key="8">
    <source>
        <dbReference type="PROSITE" id="PS50114"/>
    </source>
</evidence>
<accession>A0A6G1GB30</accession>
<gene>
    <name evidence="9 11" type="ORF">P152DRAFT_471858</name>
</gene>
<feature type="compositionally biased region" description="Low complexity" evidence="7">
    <location>
        <begin position="288"/>
        <end position="315"/>
    </location>
</feature>
<dbReference type="RefSeq" id="XP_033536874.1">
    <property type="nucleotide sequence ID" value="XM_033681105.1"/>
</dbReference>
<keyword evidence="5" id="KW-0804">Transcription</keyword>
<dbReference type="InterPro" id="IPR013088">
    <property type="entry name" value="Znf_NHR/GATA"/>
</dbReference>
<dbReference type="PANTHER" id="PTHR47172">
    <property type="entry name" value="OS01G0976800 PROTEIN"/>
    <property type="match status" value="1"/>
</dbReference>
<evidence type="ECO:0000256" key="2">
    <source>
        <dbReference type="ARBA" id="ARBA00022771"/>
    </source>
</evidence>
<feature type="compositionally biased region" description="Basic and acidic residues" evidence="7">
    <location>
        <begin position="78"/>
        <end position="87"/>
    </location>
</feature>
<dbReference type="PROSITE" id="PS00344">
    <property type="entry name" value="GATA_ZN_FINGER_1"/>
    <property type="match status" value="1"/>
</dbReference>
<evidence type="ECO:0000313" key="10">
    <source>
        <dbReference type="Proteomes" id="UP000504638"/>
    </source>
</evidence>
<feature type="compositionally biased region" description="Low complexity" evidence="7">
    <location>
        <begin position="150"/>
        <end position="179"/>
    </location>
</feature>
<dbReference type="AlphaFoldDB" id="A0A6G1GB30"/>
<dbReference type="Proteomes" id="UP000504638">
    <property type="component" value="Unplaced"/>
</dbReference>
<feature type="compositionally biased region" description="Pro residues" evidence="7">
    <location>
        <begin position="181"/>
        <end position="197"/>
    </location>
</feature>
<organism evidence="9">
    <name type="scientific">Eremomyces bilateralis CBS 781.70</name>
    <dbReference type="NCBI Taxonomy" id="1392243"/>
    <lineage>
        <taxon>Eukaryota</taxon>
        <taxon>Fungi</taxon>
        <taxon>Dikarya</taxon>
        <taxon>Ascomycota</taxon>
        <taxon>Pezizomycotina</taxon>
        <taxon>Dothideomycetes</taxon>
        <taxon>Dothideomycetes incertae sedis</taxon>
        <taxon>Eremomycetales</taxon>
        <taxon>Eremomycetaceae</taxon>
        <taxon>Eremomyces</taxon>
    </lineage>
</organism>
<evidence type="ECO:0000313" key="11">
    <source>
        <dbReference type="RefSeq" id="XP_033536874.1"/>
    </source>
</evidence>
<dbReference type="GO" id="GO:0043565">
    <property type="term" value="F:sequence-specific DNA binding"/>
    <property type="evidence" value="ECO:0007669"/>
    <property type="project" value="InterPro"/>
</dbReference>
<dbReference type="CDD" id="cd00202">
    <property type="entry name" value="ZnF_GATA"/>
    <property type="match status" value="1"/>
</dbReference>
<dbReference type="SUPFAM" id="SSF57716">
    <property type="entry name" value="Glucocorticoid receptor-like (DNA-binding domain)"/>
    <property type="match status" value="1"/>
</dbReference>
<evidence type="ECO:0000313" key="9">
    <source>
        <dbReference type="EMBL" id="KAF1815243.1"/>
    </source>
</evidence>
<dbReference type="PROSITE" id="PS50114">
    <property type="entry name" value="GATA_ZN_FINGER_2"/>
    <property type="match status" value="1"/>
</dbReference>
<dbReference type="OrthoDB" id="2162994at2759"/>
<reference evidence="11" key="2">
    <citation type="submission" date="2020-04" db="EMBL/GenBank/DDBJ databases">
        <authorList>
            <consortium name="NCBI Genome Project"/>
        </authorList>
    </citation>
    <scope>NUCLEOTIDE SEQUENCE</scope>
    <source>
        <strain evidence="11">CBS 781.70</strain>
    </source>
</reference>
<feature type="compositionally biased region" description="Pro residues" evidence="7">
    <location>
        <begin position="316"/>
        <end position="329"/>
    </location>
</feature>
<dbReference type="EMBL" id="ML975152">
    <property type="protein sequence ID" value="KAF1815243.1"/>
    <property type="molecule type" value="Genomic_DNA"/>
</dbReference>
<dbReference type="GeneID" id="54421675"/>
<feature type="region of interest" description="Disordered" evidence="7">
    <location>
        <begin position="458"/>
        <end position="480"/>
    </location>
</feature>
<keyword evidence="10" id="KW-1185">Reference proteome</keyword>
<reference evidence="9 11" key="1">
    <citation type="submission" date="2020-01" db="EMBL/GenBank/DDBJ databases">
        <authorList>
            <consortium name="DOE Joint Genome Institute"/>
            <person name="Haridas S."/>
            <person name="Albert R."/>
            <person name="Binder M."/>
            <person name="Bloem J."/>
            <person name="Labutti K."/>
            <person name="Salamov A."/>
            <person name="Andreopoulos B."/>
            <person name="Baker S.E."/>
            <person name="Barry K."/>
            <person name="Bills G."/>
            <person name="Bluhm B.H."/>
            <person name="Cannon C."/>
            <person name="Castanera R."/>
            <person name="Culley D.E."/>
            <person name="Daum C."/>
            <person name="Ezra D."/>
            <person name="Gonzalez J.B."/>
            <person name="Henrissat B."/>
            <person name="Kuo A."/>
            <person name="Liang C."/>
            <person name="Lipzen A."/>
            <person name="Lutzoni F."/>
            <person name="Magnuson J."/>
            <person name="Mondo S."/>
            <person name="Nolan M."/>
            <person name="Ohm R."/>
            <person name="Pangilinan J."/>
            <person name="Park H.-J."/>
            <person name="Ramirez L."/>
            <person name="Alfaro M."/>
            <person name="Sun H."/>
            <person name="Tritt A."/>
            <person name="Yoshinaga Y."/>
            <person name="Zwiers L.-H."/>
            <person name="Turgeon B.G."/>
            <person name="Goodwin S.B."/>
            <person name="Spatafora J.W."/>
            <person name="Crous P.W."/>
            <person name="Grigoriev I.V."/>
        </authorList>
    </citation>
    <scope>NUCLEOTIDE SEQUENCE</scope>
    <source>
        <strain evidence="9 11">CBS 781.70</strain>
    </source>
</reference>
<dbReference type="SMART" id="SM00401">
    <property type="entry name" value="ZnF_GATA"/>
    <property type="match status" value="1"/>
</dbReference>
<dbReference type="InterPro" id="IPR000679">
    <property type="entry name" value="Znf_GATA"/>
</dbReference>
<reference evidence="11" key="3">
    <citation type="submission" date="2025-04" db="UniProtKB">
        <authorList>
            <consortium name="RefSeq"/>
        </authorList>
    </citation>
    <scope>IDENTIFICATION</scope>
    <source>
        <strain evidence="11">CBS 781.70</strain>
    </source>
</reference>